<dbReference type="Proteomes" id="UP001446205">
    <property type="component" value="Unassembled WGS sequence"/>
</dbReference>
<comment type="similarity">
    <text evidence="2">Belongs to the outer membrane factor (OMF) (TC 1.B.17) family.</text>
</comment>
<name>A0ABU9D7D2_9PROT</name>
<evidence type="ECO:0000256" key="7">
    <source>
        <dbReference type="ARBA" id="ARBA00023237"/>
    </source>
</evidence>
<dbReference type="InterPro" id="IPR051906">
    <property type="entry name" value="TolC-like"/>
</dbReference>
<dbReference type="PANTHER" id="PTHR30026:SF20">
    <property type="entry name" value="OUTER MEMBRANE PROTEIN TOLC"/>
    <property type="match status" value="1"/>
</dbReference>
<dbReference type="RefSeq" id="WP_341369674.1">
    <property type="nucleotide sequence ID" value="NZ_JBBPCO010000002.1"/>
</dbReference>
<evidence type="ECO:0000256" key="5">
    <source>
        <dbReference type="ARBA" id="ARBA00022692"/>
    </source>
</evidence>
<keyword evidence="6" id="KW-0472">Membrane</keyword>
<evidence type="ECO:0000256" key="4">
    <source>
        <dbReference type="ARBA" id="ARBA00022452"/>
    </source>
</evidence>
<organism evidence="9 10">
    <name type="scientific">Thermithiobacillus plumbiphilus</name>
    <dbReference type="NCBI Taxonomy" id="1729899"/>
    <lineage>
        <taxon>Bacteria</taxon>
        <taxon>Pseudomonadati</taxon>
        <taxon>Pseudomonadota</taxon>
        <taxon>Acidithiobacillia</taxon>
        <taxon>Acidithiobacillales</taxon>
        <taxon>Thermithiobacillaceae</taxon>
        <taxon>Thermithiobacillus</taxon>
    </lineage>
</organism>
<evidence type="ECO:0000256" key="1">
    <source>
        <dbReference type="ARBA" id="ARBA00004442"/>
    </source>
</evidence>
<comment type="subcellular location">
    <subcellularLocation>
        <location evidence="1">Cell outer membrane</location>
    </subcellularLocation>
</comment>
<keyword evidence="8" id="KW-0732">Signal</keyword>
<dbReference type="PANTHER" id="PTHR30026">
    <property type="entry name" value="OUTER MEMBRANE PROTEIN TOLC"/>
    <property type="match status" value="1"/>
</dbReference>
<gene>
    <name evidence="9" type="ORF">WOB96_02410</name>
</gene>
<keyword evidence="5" id="KW-0812">Transmembrane</keyword>
<feature type="signal peptide" evidence="8">
    <location>
        <begin position="1"/>
        <end position="24"/>
    </location>
</feature>
<proteinExistence type="inferred from homology"/>
<accession>A0ABU9D7D2</accession>
<evidence type="ECO:0000256" key="8">
    <source>
        <dbReference type="SAM" id="SignalP"/>
    </source>
</evidence>
<dbReference type="InterPro" id="IPR003423">
    <property type="entry name" value="OMP_efflux"/>
</dbReference>
<evidence type="ECO:0000256" key="2">
    <source>
        <dbReference type="ARBA" id="ARBA00007613"/>
    </source>
</evidence>
<evidence type="ECO:0000313" key="10">
    <source>
        <dbReference type="Proteomes" id="UP001446205"/>
    </source>
</evidence>
<evidence type="ECO:0000256" key="6">
    <source>
        <dbReference type="ARBA" id="ARBA00023136"/>
    </source>
</evidence>
<dbReference type="Gene3D" id="1.20.1600.10">
    <property type="entry name" value="Outer membrane efflux proteins (OEP)"/>
    <property type="match status" value="1"/>
</dbReference>
<keyword evidence="3" id="KW-0813">Transport</keyword>
<feature type="chain" id="PRO_5046356012" evidence="8">
    <location>
        <begin position="25"/>
        <end position="446"/>
    </location>
</feature>
<evidence type="ECO:0000313" key="9">
    <source>
        <dbReference type="EMBL" id="MEK8088608.1"/>
    </source>
</evidence>
<dbReference type="SUPFAM" id="SSF56954">
    <property type="entry name" value="Outer membrane efflux proteins (OEP)"/>
    <property type="match status" value="1"/>
</dbReference>
<sequence>MRRKLLHQSLALLCLLAPLPDAFAAGLPEPLTLEVCLALADQQAPMLAAAESRVAASRAEQDLARSALLPELRLQGQLAYTKPTAPSVNETGDWTADNRAGLVLRQSLIDFGRRGSLLAAARARRSASELALTDLRNQQRIEIMARYFEVLLADRRNEVANEAMAVAFVRFRDGGDRKEVGDISELELARLEDVFRTLRSRYVETQQAQRESRLRLATALGVEDAIPSELVPPADLPAGVSTEEFESLFKQALAGNPALRALGASLKARESEFQASRRNILPSIGAEAQTNYYSRELATRERWFVGLKLDWPLYEGGAQGAARSRALARLNEGRAELADRRLRLREALMNVLSDMETLRERQKAAEARLKYRNKALDLGRSLYELELKSDLGNAMVDFTDAELFQAEVRYAMALNAARLQALLGQPVHFPAQDSKAVKETSNAQRP</sequence>
<keyword evidence="10" id="KW-1185">Reference proteome</keyword>
<dbReference type="Pfam" id="PF02321">
    <property type="entry name" value="OEP"/>
    <property type="match status" value="2"/>
</dbReference>
<dbReference type="EMBL" id="JBBPCO010000002">
    <property type="protein sequence ID" value="MEK8088608.1"/>
    <property type="molecule type" value="Genomic_DNA"/>
</dbReference>
<protein>
    <submittedName>
        <fullName evidence="9">TolC family protein</fullName>
    </submittedName>
</protein>
<reference evidence="9 10" key="1">
    <citation type="submission" date="2024-04" db="EMBL/GenBank/DDBJ databases">
        <authorList>
            <person name="Abashina T."/>
            <person name="Shaikin A."/>
        </authorList>
    </citation>
    <scope>NUCLEOTIDE SEQUENCE [LARGE SCALE GENOMIC DNA]</scope>
    <source>
        <strain evidence="9 10">AAFK</strain>
    </source>
</reference>
<keyword evidence="7" id="KW-0998">Cell outer membrane</keyword>
<keyword evidence="4" id="KW-1134">Transmembrane beta strand</keyword>
<comment type="caution">
    <text evidence="9">The sequence shown here is derived from an EMBL/GenBank/DDBJ whole genome shotgun (WGS) entry which is preliminary data.</text>
</comment>
<evidence type="ECO:0000256" key="3">
    <source>
        <dbReference type="ARBA" id="ARBA00022448"/>
    </source>
</evidence>